<dbReference type="Gene3D" id="3.60.10.10">
    <property type="entry name" value="Endonuclease/exonuclease/phosphatase"/>
    <property type="match status" value="1"/>
</dbReference>
<dbReference type="AlphaFoldDB" id="A0A2P5EK60"/>
<protein>
    <submittedName>
        <fullName evidence="2">Endonuclease/exonuclease/phosphatase</fullName>
    </submittedName>
</protein>
<name>A0A2P5EK60_TREOI</name>
<keyword evidence="2" id="KW-0255">Endonuclease</keyword>
<proteinExistence type="predicted"/>
<comment type="caution">
    <text evidence="2">The sequence shown here is derived from an EMBL/GenBank/DDBJ whole genome shotgun (WGS) entry which is preliminary data.</text>
</comment>
<feature type="non-terminal residue" evidence="2">
    <location>
        <position position="202"/>
    </location>
</feature>
<dbReference type="InterPro" id="IPR005135">
    <property type="entry name" value="Endo/exonuclease/phosphatase"/>
</dbReference>
<reference evidence="3" key="1">
    <citation type="submission" date="2016-06" db="EMBL/GenBank/DDBJ databases">
        <title>Parallel loss of symbiosis genes in relatives of nitrogen-fixing non-legume Parasponia.</title>
        <authorList>
            <person name="Van Velzen R."/>
            <person name="Holmer R."/>
            <person name="Bu F."/>
            <person name="Rutten L."/>
            <person name="Van Zeijl A."/>
            <person name="Liu W."/>
            <person name="Santuari L."/>
            <person name="Cao Q."/>
            <person name="Sharma T."/>
            <person name="Shen D."/>
            <person name="Roswanjaya Y."/>
            <person name="Wardhani T."/>
            <person name="Kalhor M.S."/>
            <person name="Jansen J."/>
            <person name="Van den Hoogen J."/>
            <person name="Gungor B."/>
            <person name="Hartog M."/>
            <person name="Hontelez J."/>
            <person name="Verver J."/>
            <person name="Yang W.-C."/>
            <person name="Schijlen E."/>
            <person name="Repin R."/>
            <person name="Schilthuizen M."/>
            <person name="Schranz E."/>
            <person name="Heidstra R."/>
            <person name="Miyata K."/>
            <person name="Fedorova E."/>
            <person name="Kohlen W."/>
            <person name="Bisseling T."/>
            <person name="Smit S."/>
            <person name="Geurts R."/>
        </authorList>
    </citation>
    <scope>NUCLEOTIDE SEQUENCE [LARGE SCALE GENOMIC DNA]</scope>
    <source>
        <strain evidence="3">cv. RG33-2</strain>
    </source>
</reference>
<dbReference type="InterPro" id="IPR036691">
    <property type="entry name" value="Endo/exonu/phosph_ase_sf"/>
</dbReference>
<evidence type="ECO:0000313" key="2">
    <source>
        <dbReference type="EMBL" id="PON85920.1"/>
    </source>
</evidence>
<dbReference type="Proteomes" id="UP000237000">
    <property type="component" value="Unassembled WGS sequence"/>
</dbReference>
<evidence type="ECO:0000313" key="3">
    <source>
        <dbReference type="Proteomes" id="UP000237000"/>
    </source>
</evidence>
<organism evidence="2 3">
    <name type="scientific">Trema orientale</name>
    <name type="common">Charcoal tree</name>
    <name type="synonym">Celtis orientalis</name>
    <dbReference type="NCBI Taxonomy" id="63057"/>
    <lineage>
        <taxon>Eukaryota</taxon>
        <taxon>Viridiplantae</taxon>
        <taxon>Streptophyta</taxon>
        <taxon>Embryophyta</taxon>
        <taxon>Tracheophyta</taxon>
        <taxon>Spermatophyta</taxon>
        <taxon>Magnoliopsida</taxon>
        <taxon>eudicotyledons</taxon>
        <taxon>Gunneridae</taxon>
        <taxon>Pentapetalae</taxon>
        <taxon>rosids</taxon>
        <taxon>fabids</taxon>
        <taxon>Rosales</taxon>
        <taxon>Cannabaceae</taxon>
        <taxon>Trema</taxon>
    </lineage>
</organism>
<keyword evidence="2" id="KW-0540">Nuclease</keyword>
<dbReference type="InParanoid" id="A0A2P5EK60"/>
<keyword evidence="2" id="KW-0378">Hydrolase</keyword>
<dbReference type="PANTHER" id="PTHR33710:SF71">
    <property type="entry name" value="ENDONUCLEASE_EXONUCLEASE_PHOSPHATASE DOMAIN-CONTAINING PROTEIN"/>
    <property type="match status" value="1"/>
</dbReference>
<accession>A0A2P5EK60</accession>
<dbReference type="OrthoDB" id="1194645at2759"/>
<dbReference type="STRING" id="63057.A0A2P5EK60"/>
<dbReference type="SUPFAM" id="SSF56219">
    <property type="entry name" value="DNase I-like"/>
    <property type="match status" value="1"/>
</dbReference>
<dbReference type="GO" id="GO:0004519">
    <property type="term" value="F:endonuclease activity"/>
    <property type="evidence" value="ECO:0007669"/>
    <property type="project" value="UniProtKB-KW"/>
</dbReference>
<dbReference type="GO" id="GO:0004527">
    <property type="term" value="F:exonuclease activity"/>
    <property type="evidence" value="ECO:0007669"/>
    <property type="project" value="UniProtKB-KW"/>
</dbReference>
<keyword evidence="2" id="KW-0269">Exonuclease</keyword>
<feature type="domain" description="Endonuclease/exonuclease/phosphatase" evidence="1">
    <location>
        <begin position="16"/>
        <end position="95"/>
    </location>
</feature>
<dbReference type="PANTHER" id="PTHR33710">
    <property type="entry name" value="BNAC02G09200D PROTEIN"/>
    <property type="match status" value="1"/>
</dbReference>
<gene>
    <name evidence="2" type="ORF">TorRG33x02_182800</name>
</gene>
<keyword evidence="3" id="KW-1185">Reference proteome</keyword>
<evidence type="ECO:0000259" key="1">
    <source>
        <dbReference type="Pfam" id="PF03372"/>
    </source>
</evidence>
<sequence>MDRRDLWDSLSSLHVAGPWFVMGDFNSVMGSHETTGVLKRQSCEEFRAGVTLCDLIDLDTQGPLYTWRGMRRGKIIMSRLDRAFCNEGFIDQWQKISCICLPRSHSDHHPLLISSSKTSSNGPRPFRFQGMWLSHPTFKDLVAKVWSQHYPGLQPMSLLVKKLKDLKTELKVWNWQVFGDLRLNISTANDRVLAIQERLANE</sequence>
<dbReference type="EMBL" id="JXTC01000140">
    <property type="protein sequence ID" value="PON85920.1"/>
    <property type="molecule type" value="Genomic_DNA"/>
</dbReference>
<dbReference type="Pfam" id="PF03372">
    <property type="entry name" value="Exo_endo_phos"/>
    <property type="match status" value="1"/>
</dbReference>